<dbReference type="AlphaFoldDB" id="A0A8J5VG73"/>
<proteinExistence type="predicted"/>
<gene>
    <name evidence="2" type="ORF">GUJ93_ZPchr0005g14644</name>
</gene>
<reference evidence="2" key="1">
    <citation type="journal article" date="2021" name="bioRxiv">
        <title>Whole Genome Assembly and Annotation of Northern Wild Rice, Zizania palustris L., Supports a Whole Genome Duplication in the Zizania Genus.</title>
        <authorList>
            <person name="Haas M."/>
            <person name="Kono T."/>
            <person name="Macchietto M."/>
            <person name="Millas R."/>
            <person name="McGilp L."/>
            <person name="Shao M."/>
            <person name="Duquette J."/>
            <person name="Hirsch C.N."/>
            <person name="Kimball J."/>
        </authorList>
    </citation>
    <scope>NUCLEOTIDE SEQUENCE</scope>
    <source>
        <tissue evidence="2">Fresh leaf tissue</tissue>
    </source>
</reference>
<feature type="compositionally biased region" description="Polar residues" evidence="1">
    <location>
        <begin position="64"/>
        <end position="73"/>
    </location>
</feature>
<evidence type="ECO:0000256" key="1">
    <source>
        <dbReference type="SAM" id="MobiDB-lite"/>
    </source>
</evidence>
<reference evidence="2" key="2">
    <citation type="submission" date="2021-02" db="EMBL/GenBank/DDBJ databases">
        <authorList>
            <person name="Kimball J.A."/>
            <person name="Haas M.W."/>
            <person name="Macchietto M."/>
            <person name="Kono T."/>
            <person name="Duquette J."/>
            <person name="Shao M."/>
        </authorList>
    </citation>
    <scope>NUCLEOTIDE SEQUENCE</scope>
    <source>
        <tissue evidence="2">Fresh leaf tissue</tissue>
    </source>
</reference>
<comment type="caution">
    <text evidence="2">The sequence shown here is derived from an EMBL/GenBank/DDBJ whole genome shotgun (WGS) entry which is preliminary data.</text>
</comment>
<feature type="region of interest" description="Disordered" evidence="1">
    <location>
        <begin position="1"/>
        <end position="73"/>
    </location>
</feature>
<accession>A0A8J5VG73</accession>
<evidence type="ECO:0000313" key="3">
    <source>
        <dbReference type="Proteomes" id="UP000729402"/>
    </source>
</evidence>
<sequence>MATATVARGGRSRGNGGSGREWRQAWLRRRPPRPSPQLRCRLGAIRRHHESLVPHPPHDCAAGQESSTDAMSP</sequence>
<dbReference type="Proteomes" id="UP000729402">
    <property type="component" value="Unassembled WGS sequence"/>
</dbReference>
<protein>
    <submittedName>
        <fullName evidence="2">Uncharacterized protein</fullName>
    </submittedName>
</protein>
<name>A0A8J5VG73_ZIZPA</name>
<evidence type="ECO:0000313" key="2">
    <source>
        <dbReference type="EMBL" id="KAG8069032.1"/>
    </source>
</evidence>
<organism evidence="2 3">
    <name type="scientific">Zizania palustris</name>
    <name type="common">Northern wild rice</name>
    <dbReference type="NCBI Taxonomy" id="103762"/>
    <lineage>
        <taxon>Eukaryota</taxon>
        <taxon>Viridiplantae</taxon>
        <taxon>Streptophyta</taxon>
        <taxon>Embryophyta</taxon>
        <taxon>Tracheophyta</taxon>
        <taxon>Spermatophyta</taxon>
        <taxon>Magnoliopsida</taxon>
        <taxon>Liliopsida</taxon>
        <taxon>Poales</taxon>
        <taxon>Poaceae</taxon>
        <taxon>BOP clade</taxon>
        <taxon>Oryzoideae</taxon>
        <taxon>Oryzeae</taxon>
        <taxon>Zizaniinae</taxon>
        <taxon>Zizania</taxon>
    </lineage>
</organism>
<dbReference type="EMBL" id="JAAALK010000284">
    <property type="protein sequence ID" value="KAG8069032.1"/>
    <property type="molecule type" value="Genomic_DNA"/>
</dbReference>
<keyword evidence="3" id="KW-1185">Reference proteome</keyword>